<dbReference type="PANTHER" id="PTHR34219:SF3">
    <property type="entry name" value="BLL7967 PROTEIN"/>
    <property type="match status" value="1"/>
</dbReference>
<keyword evidence="2" id="KW-0472">Membrane</keyword>
<reference evidence="3 4" key="1">
    <citation type="submission" date="2020-10" db="EMBL/GenBank/DDBJ databases">
        <title>Complete genome sequence of Paludibaculum fermentans P105T, a facultatively anaerobic acidobacterium capable of dissimilatory Fe(III) reduction.</title>
        <authorList>
            <person name="Dedysh S.N."/>
            <person name="Beletsky A.V."/>
            <person name="Kulichevskaya I.S."/>
            <person name="Mardanov A.V."/>
            <person name="Ravin N.V."/>
        </authorList>
    </citation>
    <scope>NUCLEOTIDE SEQUENCE [LARGE SCALE GENOMIC DNA]</scope>
    <source>
        <strain evidence="3 4">P105</strain>
    </source>
</reference>
<accession>A0A7S7NXA5</accession>
<gene>
    <name evidence="3" type="ORF">IRI77_16585</name>
</gene>
<sequence length="397" mass="43659">MTFRKTIFWLHLISGCVAGVIVLIMSVTGVLLTYERQTIDWFDRGLRAPQQPGRPRMPLEALLAAQPAAPTTVTLRAEPGEPVMLTYGREGTVYVDAYTGATLGKGHTGVRKFFQSMTSWHRWLGQEGPGRQTARAITGACNLAFLFLLMSGLVLWWPRRWTAASLRAVTWFNGQATGKARDFNWHNVIGFWSLAPLLLVVASGVVMSYPWANALLYRMTGSELPVQGAGGGSGGGPPRGEGRGPRGEERRPAAPSYEGLDLLVENAKRQDPEWRVLSFRPAGPRRAPLAFTLDRAERGRPDLRTTVTLDRESGEAVKLERFSDQSAGRRLRTWVRWVHTGEAGGVTGQTVAGLVSLGGVFLVYTGVALSLRRLAAWRRRRGRQADVVETAKADRLG</sequence>
<feature type="transmembrane region" description="Helical" evidence="2">
    <location>
        <begin position="136"/>
        <end position="157"/>
    </location>
</feature>
<feature type="compositionally biased region" description="Gly residues" evidence="1">
    <location>
        <begin position="228"/>
        <end position="239"/>
    </location>
</feature>
<dbReference type="RefSeq" id="WP_194453152.1">
    <property type="nucleotide sequence ID" value="NZ_CP063849.1"/>
</dbReference>
<evidence type="ECO:0000313" key="4">
    <source>
        <dbReference type="Proteomes" id="UP000593892"/>
    </source>
</evidence>
<dbReference type="Pfam" id="PF03929">
    <property type="entry name" value="PepSY_TM"/>
    <property type="match status" value="1"/>
</dbReference>
<dbReference type="Proteomes" id="UP000593892">
    <property type="component" value="Chromosome"/>
</dbReference>
<dbReference type="KEGG" id="pfer:IRI77_16585"/>
<dbReference type="AlphaFoldDB" id="A0A7S7NXA5"/>
<feature type="transmembrane region" description="Helical" evidence="2">
    <location>
        <begin position="7"/>
        <end position="34"/>
    </location>
</feature>
<dbReference type="EMBL" id="CP063849">
    <property type="protein sequence ID" value="QOY91498.1"/>
    <property type="molecule type" value="Genomic_DNA"/>
</dbReference>
<organism evidence="3 4">
    <name type="scientific">Paludibaculum fermentans</name>
    <dbReference type="NCBI Taxonomy" id="1473598"/>
    <lineage>
        <taxon>Bacteria</taxon>
        <taxon>Pseudomonadati</taxon>
        <taxon>Acidobacteriota</taxon>
        <taxon>Terriglobia</taxon>
        <taxon>Bryobacterales</taxon>
        <taxon>Bryobacteraceae</taxon>
        <taxon>Paludibaculum</taxon>
    </lineage>
</organism>
<keyword evidence="2" id="KW-0812">Transmembrane</keyword>
<name>A0A7S7NXA5_PALFE</name>
<evidence type="ECO:0000256" key="2">
    <source>
        <dbReference type="SAM" id="Phobius"/>
    </source>
</evidence>
<feature type="transmembrane region" description="Helical" evidence="2">
    <location>
        <begin position="351"/>
        <end position="371"/>
    </location>
</feature>
<protein>
    <submittedName>
        <fullName evidence="3">PepSY domain-containing protein</fullName>
    </submittedName>
</protein>
<evidence type="ECO:0000313" key="3">
    <source>
        <dbReference type="EMBL" id="QOY91498.1"/>
    </source>
</evidence>
<dbReference type="InterPro" id="IPR005625">
    <property type="entry name" value="PepSY-ass_TM"/>
</dbReference>
<keyword evidence="2" id="KW-1133">Transmembrane helix</keyword>
<feature type="region of interest" description="Disordered" evidence="1">
    <location>
        <begin position="227"/>
        <end position="255"/>
    </location>
</feature>
<keyword evidence="4" id="KW-1185">Reference proteome</keyword>
<feature type="compositionally biased region" description="Basic and acidic residues" evidence="1">
    <location>
        <begin position="240"/>
        <end position="252"/>
    </location>
</feature>
<dbReference type="PROSITE" id="PS51257">
    <property type="entry name" value="PROKAR_LIPOPROTEIN"/>
    <property type="match status" value="1"/>
</dbReference>
<feature type="transmembrane region" description="Helical" evidence="2">
    <location>
        <begin position="189"/>
        <end position="212"/>
    </location>
</feature>
<evidence type="ECO:0000256" key="1">
    <source>
        <dbReference type="SAM" id="MobiDB-lite"/>
    </source>
</evidence>
<dbReference type="PANTHER" id="PTHR34219">
    <property type="entry name" value="IRON-REGULATED INNER MEMBRANE PROTEIN-RELATED"/>
    <property type="match status" value="1"/>
</dbReference>
<proteinExistence type="predicted"/>